<keyword evidence="1 3" id="KW-0479">Metal-binding</keyword>
<comment type="caution">
    <text evidence="5">The sequence shown here is derived from an EMBL/GenBank/DDBJ whole genome shotgun (WGS) entry which is preliminary data.</text>
</comment>
<dbReference type="AlphaFoldDB" id="A0A2G5TZS4"/>
<gene>
    <name evidence="5" type="primary">Cnig_chr_IV.g12995</name>
    <name evidence="5" type="ORF">B9Z55_012995</name>
</gene>
<protein>
    <recommendedName>
        <fullName evidence="4">RING-type domain-containing protein</fullName>
    </recommendedName>
</protein>
<dbReference type="Pfam" id="PF14634">
    <property type="entry name" value="zf-RING_5"/>
    <property type="match status" value="1"/>
</dbReference>
<dbReference type="Proteomes" id="UP000230233">
    <property type="component" value="Chromosome IV"/>
</dbReference>
<keyword evidence="6" id="KW-1185">Reference proteome</keyword>
<proteinExistence type="predicted"/>
<dbReference type="PROSITE" id="PS50089">
    <property type="entry name" value="ZF_RING_2"/>
    <property type="match status" value="1"/>
</dbReference>
<evidence type="ECO:0000259" key="4">
    <source>
        <dbReference type="PROSITE" id="PS50089"/>
    </source>
</evidence>
<dbReference type="InterPro" id="IPR001841">
    <property type="entry name" value="Znf_RING"/>
</dbReference>
<keyword evidence="2" id="KW-0862">Zinc</keyword>
<evidence type="ECO:0000313" key="5">
    <source>
        <dbReference type="EMBL" id="PIC32782.1"/>
    </source>
</evidence>
<evidence type="ECO:0000256" key="2">
    <source>
        <dbReference type="ARBA" id="ARBA00022833"/>
    </source>
</evidence>
<evidence type="ECO:0000256" key="1">
    <source>
        <dbReference type="ARBA" id="ARBA00022771"/>
    </source>
</evidence>
<feature type="domain" description="RING-type" evidence="4">
    <location>
        <begin position="7"/>
        <end position="47"/>
    </location>
</feature>
<name>A0A2G5TZS4_9PELO</name>
<reference evidence="6" key="1">
    <citation type="submission" date="2017-10" db="EMBL/GenBank/DDBJ databases">
        <title>Rapid genome shrinkage in a self-fertile nematode reveals novel sperm competition proteins.</title>
        <authorList>
            <person name="Yin D."/>
            <person name="Schwarz E.M."/>
            <person name="Thomas C.G."/>
            <person name="Felde R.L."/>
            <person name="Korf I.F."/>
            <person name="Cutter A.D."/>
            <person name="Schartner C.M."/>
            <person name="Ralston E.J."/>
            <person name="Meyer B.J."/>
            <person name="Haag E.S."/>
        </authorList>
    </citation>
    <scope>NUCLEOTIDE SEQUENCE [LARGE SCALE GENOMIC DNA]</scope>
    <source>
        <strain evidence="6">JU1422</strain>
    </source>
</reference>
<evidence type="ECO:0000256" key="3">
    <source>
        <dbReference type="PROSITE-ProRule" id="PRU00175"/>
    </source>
</evidence>
<keyword evidence="1 3" id="KW-0863">Zinc-finger</keyword>
<dbReference type="GO" id="GO:0008270">
    <property type="term" value="F:zinc ion binding"/>
    <property type="evidence" value="ECO:0007669"/>
    <property type="project" value="UniProtKB-KW"/>
</dbReference>
<organism evidence="5 6">
    <name type="scientific">Caenorhabditis nigoni</name>
    <dbReference type="NCBI Taxonomy" id="1611254"/>
    <lineage>
        <taxon>Eukaryota</taxon>
        <taxon>Metazoa</taxon>
        <taxon>Ecdysozoa</taxon>
        <taxon>Nematoda</taxon>
        <taxon>Chromadorea</taxon>
        <taxon>Rhabditida</taxon>
        <taxon>Rhabditina</taxon>
        <taxon>Rhabditomorpha</taxon>
        <taxon>Rhabditoidea</taxon>
        <taxon>Rhabditidae</taxon>
        <taxon>Peloderinae</taxon>
        <taxon>Caenorhabditis</taxon>
    </lineage>
</organism>
<dbReference type="OrthoDB" id="5813525at2759"/>
<evidence type="ECO:0000313" key="6">
    <source>
        <dbReference type="Proteomes" id="UP000230233"/>
    </source>
</evidence>
<dbReference type="EMBL" id="PDUG01000004">
    <property type="protein sequence ID" value="PIC32782.1"/>
    <property type="molecule type" value="Genomic_DNA"/>
</dbReference>
<accession>A0A2G5TZS4</accession>
<sequence>MFTSAFCIKCREMYNVETHKMCVGKCSHSICEPCFDRKLSEACSICEMTDAFETKTINWQAHGPISAYNDLMSSSPTVIDTSFCSQDFGSGPCSECKQHSEKLRVCADCTIMSGLLTRSTDGRLEISCPDTQNDSLNAKILRIRSIAVCSDCALDGPKHKGHELILTSQIEHFKEVFTMQEFYSSVSFFQKKLANRSTSLSDETDTWEIINVVFQNVTRLAEKTLKVLETPNMPDEHRASTIFLSKSAFLCFKQLLVISADVMKKGMEKSIKLMEEAEGLEEKEKWRKSSEELASLYLFLRQIPTGNRPSFVDVFQPDAIQKVLNVPLPDNEESRRLVNAENDLRKTFKEPPQFDEYDNIAKSVLQSLEEDLAENLTKEPNTN</sequence>
<dbReference type="SUPFAM" id="SSF57850">
    <property type="entry name" value="RING/U-box"/>
    <property type="match status" value="1"/>
</dbReference>